<organism evidence="2 3">
    <name type="scientific">Caballeronia glebae</name>
    <dbReference type="NCBI Taxonomy" id="1777143"/>
    <lineage>
        <taxon>Bacteria</taxon>
        <taxon>Pseudomonadati</taxon>
        <taxon>Pseudomonadota</taxon>
        <taxon>Betaproteobacteria</taxon>
        <taxon>Burkholderiales</taxon>
        <taxon>Burkholderiaceae</taxon>
        <taxon>Caballeronia</taxon>
    </lineage>
</organism>
<dbReference type="Pfam" id="PF12697">
    <property type="entry name" value="Abhydrolase_6"/>
    <property type="match status" value="1"/>
</dbReference>
<evidence type="ECO:0000313" key="2">
    <source>
        <dbReference type="EMBL" id="SAK43625.1"/>
    </source>
</evidence>
<dbReference type="GO" id="GO:0016787">
    <property type="term" value="F:hydrolase activity"/>
    <property type="evidence" value="ECO:0007669"/>
    <property type="project" value="UniProtKB-KW"/>
</dbReference>
<dbReference type="InterPro" id="IPR029058">
    <property type="entry name" value="AB_hydrolase_fold"/>
</dbReference>
<comment type="caution">
    <text evidence="2">The sequence shown here is derived from an EMBL/GenBank/DDBJ whole genome shotgun (WGS) entry which is preliminary data.</text>
</comment>
<dbReference type="PANTHER" id="PTHR43798">
    <property type="entry name" value="MONOACYLGLYCEROL LIPASE"/>
    <property type="match status" value="1"/>
</dbReference>
<proteinExistence type="predicted"/>
<keyword evidence="2" id="KW-0378">Hydrolase</keyword>
<dbReference type="InterPro" id="IPR000073">
    <property type="entry name" value="AB_hydrolase_1"/>
</dbReference>
<sequence>MMASNDEHTAAPVIALHCSGSGANQWRQLGETLDARNALNALNTDHARYTLMAPEHYGCDSVGPWSGERAFTLADEAARTVEIIDRQRGKVHLVGHSYGGGVALRAALERPHGVASITLYEPSAFHLLKGMGARGATEFAEILAIAARTAEGVVAGDLRGAARSFVDYWGGHGAWSALRPSVQAMLTRWVPKAPLDFRALIHEPTPASAYARLRIPTLVMRGEHAPAPTRLIAESLPDLMPAAKLIVVPDAGHMGPLTHACAVNAAIADHIASATCAPLA</sequence>
<dbReference type="InterPro" id="IPR050266">
    <property type="entry name" value="AB_hydrolase_sf"/>
</dbReference>
<dbReference type="EMBL" id="FCOJ02000003">
    <property type="protein sequence ID" value="SAK43625.1"/>
    <property type="molecule type" value="Genomic_DNA"/>
</dbReference>
<gene>
    <name evidence="2" type="ORF">AWB82_00566</name>
</gene>
<accession>A0A157ZDL3</accession>
<dbReference type="Gene3D" id="3.40.50.1820">
    <property type="entry name" value="alpha/beta hydrolase"/>
    <property type="match status" value="1"/>
</dbReference>
<reference evidence="2" key="1">
    <citation type="submission" date="2016-01" db="EMBL/GenBank/DDBJ databases">
        <authorList>
            <person name="Peeters C."/>
        </authorList>
    </citation>
    <scope>NUCLEOTIDE SEQUENCE [LARGE SCALE GENOMIC DNA]</scope>
    <source>
        <strain evidence="2">LMG 29325</strain>
    </source>
</reference>
<dbReference type="PANTHER" id="PTHR43798:SF33">
    <property type="entry name" value="HYDROLASE, PUTATIVE (AFU_ORTHOLOGUE AFUA_2G14860)-RELATED"/>
    <property type="match status" value="1"/>
</dbReference>
<keyword evidence="3" id="KW-1185">Reference proteome</keyword>
<evidence type="ECO:0000313" key="3">
    <source>
        <dbReference type="Proteomes" id="UP000054596"/>
    </source>
</evidence>
<dbReference type="RefSeq" id="WP_407642969.1">
    <property type="nucleotide sequence ID" value="NZ_FCOJ02000003.1"/>
</dbReference>
<evidence type="ECO:0000259" key="1">
    <source>
        <dbReference type="Pfam" id="PF12697"/>
    </source>
</evidence>
<protein>
    <submittedName>
        <fullName evidence="2">Alpha/beta hydrolase</fullName>
    </submittedName>
</protein>
<name>A0A157ZDL3_9BURK</name>
<dbReference type="GO" id="GO:0016020">
    <property type="term" value="C:membrane"/>
    <property type="evidence" value="ECO:0007669"/>
    <property type="project" value="TreeGrafter"/>
</dbReference>
<dbReference type="STRING" id="1777143.AWB82_00566"/>
<dbReference type="Proteomes" id="UP000054596">
    <property type="component" value="Unassembled WGS sequence"/>
</dbReference>
<dbReference type="AlphaFoldDB" id="A0A157ZDL3"/>
<feature type="domain" description="AB hydrolase-1" evidence="1">
    <location>
        <begin position="13"/>
        <end position="265"/>
    </location>
</feature>
<dbReference type="SUPFAM" id="SSF53474">
    <property type="entry name" value="alpha/beta-Hydrolases"/>
    <property type="match status" value="1"/>
</dbReference>